<name>A0A2C6KDS9_9APIC</name>
<feature type="transmembrane region" description="Helical" evidence="7">
    <location>
        <begin position="104"/>
        <end position="128"/>
    </location>
</feature>
<evidence type="ECO:0000256" key="2">
    <source>
        <dbReference type="ARBA" id="ARBA00022448"/>
    </source>
</evidence>
<sequence length="154" mass="17400">MLSTNYALTHVNYPTQVLVKSAKMVPIVLGGFFIFRKTYPWYDYLSVGVITTSLVLFNFAKGEGGSRHQTENTVFGILFLGVSLLCDGLTGPRQDRLLGRYKHLGPILMMFLTNFYSVIWTGIASIFLEGYHPYIFLKHHPSGLENFFFFAVSG</sequence>
<accession>A0A2C6KDS9</accession>
<feature type="transmembrane region" description="Helical" evidence="7">
    <location>
        <begin position="72"/>
        <end position="92"/>
    </location>
</feature>
<protein>
    <submittedName>
        <fullName evidence="8">Udp-galactose transporter family protein</fullName>
    </submittedName>
</protein>
<evidence type="ECO:0000256" key="4">
    <source>
        <dbReference type="ARBA" id="ARBA00022824"/>
    </source>
</evidence>
<dbReference type="RefSeq" id="XP_067916553.1">
    <property type="nucleotide sequence ID" value="XM_068071471.1"/>
</dbReference>
<evidence type="ECO:0000256" key="3">
    <source>
        <dbReference type="ARBA" id="ARBA00022692"/>
    </source>
</evidence>
<gene>
    <name evidence="8" type="ORF">CSUI_011372</name>
</gene>
<keyword evidence="4" id="KW-0256">Endoplasmic reticulum</keyword>
<proteinExistence type="predicted"/>
<evidence type="ECO:0000313" key="8">
    <source>
        <dbReference type="EMBL" id="PHJ14818.1"/>
    </source>
</evidence>
<dbReference type="GO" id="GO:0005789">
    <property type="term" value="C:endoplasmic reticulum membrane"/>
    <property type="evidence" value="ECO:0007669"/>
    <property type="project" value="UniProtKB-SubCell"/>
</dbReference>
<dbReference type="GO" id="GO:0005460">
    <property type="term" value="F:UDP-glucose transmembrane transporter activity"/>
    <property type="evidence" value="ECO:0007669"/>
    <property type="project" value="TreeGrafter"/>
</dbReference>
<keyword evidence="6 7" id="KW-0472">Membrane</keyword>
<keyword evidence="9" id="KW-1185">Reference proteome</keyword>
<dbReference type="AlphaFoldDB" id="A0A2C6KDS9"/>
<dbReference type="PANTHER" id="PTHR10778">
    <property type="entry name" value="SOLUTE CARRIER FAMILY 35 MEMBER B"/>
    <property type="match status" value="1"/>
</dbReference>
<feature type="non-terminal residue" evidence="8">
    <location>
        <position position="154"/>
    </location>
</feature>
<evidence type="ECO:0000313" key="9">
    <source>
        <dbReference type="Proteomes" id="UP000221165"/>
    </source>
</evidence>
<comment type="subcellular location">
    <subcellularLocation>
        <location evidence="1">Endoplasmic reticulum membrane</location>
        <topology evidence="1">Multi-pass membrane protein</topology>
    </subcellularLocation>
</comment>
<keyword evidence="2" id="KW-0813">Transport</keyword>
<dbReference type="Pfam" id="PF08449">
    <property type="entry name" value="UAA"/>
    <property type="match status" value="1"/>
</dbReference>
<dbReference type="OrthoDB" id="1601at2759"/>
<dbReference type="Proteomes" id="UP000221165">
    <property type="component" value="Unassembled WGS sequence"/>
</dbReference>
<keyword evidence="5 7" id="KW-1133">Transmembrane helix</keyword>
<comment type="caution">
    <text evidence="8">The sequence shown here is derived from an EMBL/GenBank/DDBJ whole genome shotgun (WGS) entry which is preliminary data.</text>
</comment>
<dbReference type="PANTHER" id="PTHR10778:SF10">
    <property type="entry name" value="SOLUTE CARRIER FAMILY 35 MEMBER B1"/>
    <property type="match status" value="1"/>
</dbReference>
<feature type="transmembrane region" description="Helical" evidence="7">
    <location>
        <begin position="42"/>
        <end position="60"/>
    </location>
</feature>
<evidence type="ECO:0000256" key="7">
    <source>
        <dbReference type="SAM" id="Phobius"/>
    </source>
</evidence>
<dbReference type="EMBL" id="MIGC01011105">
    <property type="protein sequence ID" value="PHJ14818.1"/>
    <property type="molecule type" value="Genomic_DNA"/>
</dbReference>
<reference evidence="8 9" key="1">
    <citation type="journal article" date="2017" name="Int. J. Parasitol.">
        <title>The genome of the protozoan parasite Cystoisospora suis and a reverse vaccinology approach to identify vaccine candidates.</title>
        <authorList>
            <person name="Palmieri N."/>
            <person name="Shrestha A."/>
            <person name="Ruttkowski B."/>
            <person name="Beck T."/>
            <person name="Vogl C."/>
            <person name="Tomley F."/>
            <person name="Blake D.P."/>
            <person name="Joachim A."/>
        </authorList>
    </citation>
    <scope>NUCLEOTIDE SEQUENCE [LARGE SCALE GENOMIC DNA]</scope>
    <source>
        <strain evidence="8 9">Wien I</strain>
    </source>
</reference>
<dbReference type="VEuPathDB" id="ToxoDB:CSUI_011372"/>
<dbReference type="GeneID" id="94434682"/>
<keyword evidence="3 7" id="KW-0812">Transmembrane</keyword>
<dbReference type="GO" id="GO:0005459">
    <property type="term" value="F:UDP-galactose transmembrane transporter activity"/>
    <property type="evidence" value="ECO:0007669"/>
    <property type="project" value="TreeGrafter"/>
</dbReference>
<organism evidence="8 9">
    <name type="scientific">Cystoisospora suis</name>
    <dbReference type="NCBI Taxonomy" id="483139"/>
    <lineage>
        <taxon>Eukaryota</taxon>
        <taxon>Sar</taxon>
        <taxon>Alveolata</taxon>
        <taxon>Apicomplexa</taxon>
        <taxon>Conoidasida</taxon>
        <taxon>Coccidia</taxon>
        <taxon>Eucoccidiorida</taxon>
        <taxon>Eimeriorina</taxon>
        <taxon>Sarcocystidae</taxon>
        <taxon>Cystoisospora</taxon>
    </lineage>
</organism>
<dbReference type="InterPro" id="IPR013657">
    <property type="entry name" value="SCL35B1-4/HUT1"/>
</dbReference>
<evidence type="ECO:0000256" key="6">
    <source>
        <dbReference type="ARBA" id="ARBA00023136"/>
    </source>
</evidence>
<evidence type="ECO:0000256" key="5">
    <source>
        <dbReference type="ARBA" id="ARBA00022989"/>
    </source>
</evidence>
<dbReference type="GO" id="GO:0000139">
    <property type="term" value="C:Golgi membrane"/>
    <property type="evidence" value="ECO:0007669"/>
    <property type="project" value="TreeGrafter"/>
</dbReference>
<evidence type="ECO:0000256" key="1">
    <source>
        <dbReference type="ARBA" id="ARBA00004477"/>
    </source>
</evidence>